<protein>
    <recommendedName>
        <fullName evidence="1">DUF6535 domain-containing protein</fullName>
    </recommendedName>
</protein>
<sequence>MAPSCVCRNTVGGTQHRFFCDNCVQAAYRGAIVADIKFLAVFHALPSIALGRTFTVFNVFTVWPAQFIDLNVGSAVPNFKTGSQVNRYSFTCVSFAVPNNWQAGWIWAGLFSAVVATLIGLSIQALQPDYAQATVVVLLELVALQRAIASGNAAVDVPTSSFTLDTPISPSALDRWVNGLWFTRGPEERACLADIVMKTARQLCVKIAAKKLNTATAQFIIRLYISTFSRGVEPFTLKDAEVCLRIVAPIPTSWYLNADHVRLRAVDIDCEMLRLWTSFLENSLAVLPRQSAVPEEMRRLTRASDDPTRSSMVESLHNMLCQEANITSSFVFPWFQPSFET</sequence>
<feature type="domain" description="DUF6535" evidence="1">
    <location>
        <begin position="106"/>
        <end position="183"/>
    </location>
</feature>
<dbReference type="Proteomes" id="UP000305067">
    <property type="component" value="Unassembled WGS sequence"/>
</dbReference>
<evidence type="ECO:0000259" key="1">
    <source>
        <dbReference type="Pfam" id="PF20153"/>
    </source>
</evidence>
<keyword evidence="3" id="KW-1185">Reference proteome</keyword>
<organism evidence="2 3">
    <name type="scientific">Pterulicium gracile</name>
    <dbReference type="NCBI Taxonomy" id="1884261"/>
    <lineage>
        <taxon>Eukaryota</taxon>
        <taxon>Fungi</taxon>
        <taxon>Dikarya</taxon>
        <taxon>Basidiomycota</taxon>
        <taxon>Agaricomycotina</taxon>
        <taxon>Agaricomycetes</taxon>
        <taxon>Agaricomycetidae</taxon>
        <taxon>Agaricales</taxon>
        <taxon>Pleurotineae</taxon>
        <taxon>Pterulaceae</taxon>
        <taxon>Pterulicium</taxon>
    </lineage>
</organism>
<accession>A0A5C3QGP8</accession>
<name>A0A5C3QGP8_9AGAR</name>
<dbReference type="AlphaFoldDB" id="A0A5C3QGP8"/>
<evidence type="ECO:0000313" key="2">
    <source>
        <dbReference type="EMBL" id="TFK99328.1"/>
    </source>
</evidence>
<dbReference type="EMBL" id="ML178834">
    <property type="protein sequence ID" value="TFK99328.1"/>
    <property type="molecule type" value="Genomic_DNA"/>
</dbReference>
<dbReference type="Pfam" id="PF20153">
    <property type="entry name" value="DUF6535"/>
    <property type="match status" value="1"/>
</dbReference>
<gene>
    <name evidence="2" type="ORF">BDV98DRAFT_595016</name>
</gene>
<dbReference type="InterPro" id="IPR045338">
    <property type="entry name" value="DUF6535"/>
</dbReference>
<evidence type="ECO:0000313" key="3">
    <source>
        <dbReference type="Proteomes" id="UP000305067"/>
    </source>
</evidence>
<reference evidence="2 3" key="1">
    <citation type="journal article" date="2019" name="Nat. Ecol. Evol.">
        <title>Megaphylogeny resolves global patterns of mushroom evolution.</title>
        <authorList>
            <person name="Varga T."/>
            <person name="Krizsan K."/>
            <person name="Foldi C."/>
            <person name="Dima B."/>
            <person name="Sanchez-Garcia M."/>
            <person name="Sanchez-Ramirez S."/>
            <person name="Szollosi G.J."/>
            <person name="Szarkandi J.G."/>
            <person name="Papp V."/>
            <person name="Albert L."/>
            <person name="Andreopoulos W."/>
            <person name="Angelini C."/>
            <person name="Antonin V."/>
            <person name="Barry K.W."/>
            <person name="Bougher N.L."/>
            <person name="Buchanan P."/>
            <person name="Buyck B."/>
            <person name="Bense V."/>
            <person name="Catcheside P."/>
            <person name="Chovatia M."/>
            <person name="Cooper J."/>
            <person name="Damon W."/>
            <person name="Desjardin D."/>
            <person name="Finy P."/>
            <person name="Geml J."/>
            <person name="Haridas S."/>
            <person name="Hughes K."/>
            <person name="Justo A."/>
            <person name="Karasinski D."/>
            <person name="Kautmanova I."/>
            <person name="Kiss B."/>
            <person name="Kocsube S."/>
            <person name="Kotiranta H."/>
            <person name="LaButti K.M."/>
            <person name="Lechner B.E."/>
            <person name="Liimatainen K."/>
            <person name="Lipzen A."/>
            <person name="Lukacs Z."/>
            <person name="Mihaltcheva S."/>
            <person name="Morgado L.N."/>
            <person name="Niskanen T."/>
            <person name="Noordeloos M.E."/>
            <person name="Ohm R.A."/>
            <person name="Ortiz-Santana B."/>
            <person name="Ovrebo C."/>
            <person name="Racz N."/>
            <person name="Riley R."/>
            <person name="Savchenko A."/>
            <person name="Shiryaev A."/>
            <person name="Soop K."/>
            <person name="Spirin V."/>
            <person name="Szebenyi C."/>
            <person name="Tomsovsky M."/>
            <person name="Tulloss R.E."/>
            <person name="Uehling J."/>
            <person name="Grigoriev I.V."/>
            <person name="Vagvolgyi C."/>
            <person name="Papp T."/>
            <person name="Martin F.M."/>
            <person name="Miettinen O."/>
            <person name="Hibbett D.S."/>
            <person name="Nagy L.G."/>
        </authorList>
    </citation>
    <scope>NUCLEOTIDE SEQUENCE [LARGE SCALE GENOMIC DNA]</scope>
    <source>
        <strain evidence="2 3">CBS 309.79</strain>
    </source>
</reference>
<proteinExistence type="predicted"/>